<dbReference type="PANTHER" id="PTHR18968:SF164">
    <property type="entry name" value="PYRUVATE DECARBOXYLASE"/>
    <property type="match status" value="1"/>
</dbReference>
<dbReference type="Pfam" id="PF00205">
    <property type="entry name" value="TPP_enzyme_M"/>
    <property type="match status" value="1"/>
</dbReference>
<reference evidence="7 8" key="1">
    <citation type="submission" date="2016-12" db="EMBL/GenBank/DDBJ databases">
        <title>The genomes of Aspergillus section Nigri reveals drivers in fungal speciation.</title>
        <authorList>
            <consortium name="DOE Joint Genome Institute"/>
            <person name="Vesth T.C."/>
            <person name="Nybo J."/>
            <person name="Theobald S."/>
            <person name="Brandl J."/>
            <person name="Frisvad J.C."/>
            <person name="Nielsen K.F."/>
            <person name="Lyhne E.K."/>
            <person name="Kogle M.E."/>
            <person name="Kuo A."/>
            <person name="Riley R."/>
            <person name="Clum A."/>
            <person name="Nolan M."/>
            <person name="Lipzen A."/>
            <person name="Salamov A."/>
            <person name="Henrissat B."/>
            <person name="Wiebenga A."/>
            <person name="De Vries R.P."/>
            <person name="Grigoriev I.V."/>
            <person name="Mortensen U.H."/>
            <person name="Andersen M.R."/>
            <person name="Baker S.E."/>
        </authorList>
    </citation>
    <scope>NUCLEOTIDE SEQUENCE [LARGE SCALE GENOMIC DNA]</scope>
    <source>
        <strain evidence="7 8">CBS 117.55</strain>
    </source>
</reference>
<dbReference type="OrthoDB" id="2867507at2759"/>
<keyword evidence="8" id="KW-1185">Reference proteome</keyword>
<dbReference type="GeneID" id="37067104"/>
<dbReference type="EMBL" id="MSFL01000021">
    <property type="protein sequence ID" value="PWY75402.1"/>
    <property type="molecule type" value="Genomic_DNA"/>
</dbReference>
<dbReference type="NCBIfam" id="NF006203">
    <property type="entry name" value="PRK08327.1"/>
    <property type="match status" value="1"/>
</dbReference>
<feature type="domain" description="Thiamine pyrophosphate enzyme central" evidence="4">
    <location>
        <begin position="203"/>
        <end position="309"/>
    </location>
</feature>
<dbReference type="GO" id="GO:0005948">
    <property type="term" value="C:acetolactate synthase complex"/>
    <property type="evidence" value="ECO:0007669"/>
    <property type="project" value="TreeGrafter"/>
</dbReference>
<sequence length="565" mass="60675">MCARGRYTTSVAFLEALSESGITHIFANLGSDHPSILEALIQMQHSSPHPRIITCPTELVALSTADGYARRTNHPQCVLVHVDVGTQGLGQAVHNASCGRAPVLIFAGLSPVTVDGEMRGSRTEWIHWIQDVPDQKQIVRQYCRFVGEVKVPRNVKEMVGRAVQFASSDPKGPVYLIQRDDDHVLDQRVWGAVRPGALAGDAVREVAGLLMGAREPLCLVGYTGRNHGAVGVLVELAELVRGMRVLDTGGSDMCFPADHRAWLGMRYGVHGRIETADVILVLDCDVPWIPARCKPQHGARVVHVDVDPLKQQMPVWFFGAERRYRADSAVACRQIVDCIRGDEVMMERTRSEELLEGIAASAVPNPDGSFGVAYLCRLLRDVVPEDSIFVVEAVNNSPVVSDQLQATLPGQIVNCGAGGLGWSTGAAMGVKLATDASTRDGRGNMVVQIVGDGAFLFSIPSSAYWISQRYSIPILTVIINNGGWNAPRASLQLVHPDGMGSKATNEELNISFAPSPDYSGIARAASGGKIFGAQVREAERLCSVLEDAAHAVLGGTSAVVDALIG</sequence>
<dbReference type="InterPro" id="IPR012000">
    <property type="entry name" value="Thiamin_PyroP_enz_cen_dom"/>
</dbReference>
<dbReference type="InterPro" id="IPR029061">
    <property type="entry name" value="THDP-binding"/>
</dbReference>
<dbReference type="GO" id="GO:0009099">
    <property type="term" value="P:L-valine biosynthetic process"/>
    <property type="evidence" value="ECO:0007669"/>
    <property type="project" value="TreeGrafter"/>
</dbReference>
<dbReference type="GO" id="GO:0050660">
    <property type="term" value="F:flavin adenine dinucleotide binding"/>
    <property type="evidence" value="ECO:0007669"/>
    <property type="project" value="TreeGrafter"/>
</dbReference>
<dbReference type="SUPFAM" id="SSF52467">
    <property type="entry name" value="DHS-like NAD/FAD-binding domain"/>
    <property type="match status" value="1"/>
</dbReference>
<organism evidence="7 8">
    <name type="scientific">Aspergillus heteromorphus CBS 117.55</name>
    <dbReference type="NCBI Taxonomy" id="1448321"/>
    <lineage>
        <taxon>Eukaryota</taxon>
        <taxon>Fungi</taxon>
        <taxon>Dikarya</taxon>
        <taxon>Ascomycota</taxon>
        <taxon>Pezizomycotina</taxon>
        <taxon>Eurotiomycetes</taxon>
        <taxon>Eurotiomycetidae</taxon>
        <taxon>Eurotiales</taxon>
        <taxon>Aspergillaceae</taxon>
        <taxon>Aspergillus</taxon>
        <taxon>Aspergillus subgen. Circumdati</taxon>
    </lineage>
</organism>
<evidence type="ECO:0000313" key="7">
    <source>
        <dbReference type="EMBL" id="PWY75402.1"/>
    </source>
</evidence>
<feature type="domain" description="Thiamine pyrophosphate enzyme TPP-binding" evidence="5">
    <location>
        <begin position="405"/>
        <end position="549"/>
    </location>
</feature>
<dbReference type="Proteomes" id="UP000247233">
    <property type="component" value="Unassembled WGS sequence"/>
</dbReference>
<dbReference type="CDD" id="cd02002">
    <property type="entry name" value="TPP_BFDC"/>
    <property type="match status" value="1"/>
</dbReference>
<protein>
    <submittedName>
        <fullName evidence="7">Thiamine diphosphate-binding protein</fullName>
    </submittedName>
</protein>
<evidence type="ECO:0000259" key="6">
    <source>
        <dbReference type="Pfam" id="PF02776"/>
    </source>
</evidence>
<dbReference type="VEuPathDB" id="FungiDB:BO70DRAFT_372649"/>
<proteinExistence type="inferred from homology"/>
<dbReference type="GO" id="GO:0003984">
    <property type="term" value="F:acetolactate synthase activity"/>
    <property type="evidence" value="ECO:0007669"/>
    <property type="project" value="TreeGrafter"/>
</dbReference>
<dbReference type="Pfam" id="PF02776">
    <property type="entry name" value="TPP_enzyme_N"/>
    <property type="match status" value="1"/>
</dbReference>
<dbReference type="GO" id="GO:0030976">
    <property type="term" value="F:thiamine pyrophosphate binding"/>
    <property type="evidence" value="ECO:0007669"/>
    <property type="project" value="InterPro"/>
</dbReference>
<dbReference type="STRING" id="1448321.A0A317VR82"/>
<accession>A0A317VR82</accession>
<evidence type="ECO:0000259" key="4">
    <source>
        <dbReference type="Pfam" id="PF00205"/>
    </source>
</evidence>
<dbReference type="Pfam" id="PF02775">
    <property type="entry name" value="TPP_enzyme_C"/>
    <property type="match status" value="1"/>
</dbReference>
<dbReference type="InterPro" id="IPR045229">
    <property type="entry name" value="TPP_enz"/>
</dbReference>
<feature type="domain" description="Thiamine pyrophosphate enzyme N-terminal TPP-binding" evidence="6">
    <location>
        <begin position="10"/>
        <end position="137"/>
    </location>
</feature>
<dbReference type="InterPro" id="IPR029035">
    <property type="entry name" value="DHS-like_NAD/FAD-binding_dom"/>
</dbReference>
<evidence type="ECO:0000259" key="5">
    <source>
        <dbReference type="Pfam" id="PF02775"/>
    </source>
</evidence>
<gene>
    <name evidence="7" type="ORF">BO70DRAFT_372649</name>
</gene>
<dbReference type="PANTHER" id="PTHR18968">
    <property type="entry name" value="THIAMINE PYROPHOSPHATE ENZYMES"/>
    <property type="match status" value="1"/>
</dbReference>
<dbReference type="Gene3D" id="3.40.50.1220">
    <property type="entry name" value="TPP-binding domain"/>
    <property type="match status" value="1"/>
</dbReference>
<dbReference type="InterPro" id="IPR012001">
    <property type="entry name" value="Thiamin_PyroP_enz_TPP-bd_dom"/>
</dbReference>
<name>A0A317VR82_9EURO</name>
<evidence type="ECO:0000256" key="1">
    <source>
        <dbReference type="ARBA" id="ARBA00007812"/>
    </source>
</evidence>
<dbReference type="AlphaFoldDB" id="A0A317VR82"/>
<dbReference type="Gene3D" id="3.40.50.970">
    <property type="match status" value="2"/>
</dbReference>
<comment type="caution">
    <text evidence="7">The sequence shown here is derived from an EMBL/GenBank/DDBJ whole genome shotgun (WGS) entry which is preliminary data.</text>
</comment>
<dbReference type="InterPro" id="IPR011766">
    <property type="entry name" value="TPP_enzyme_TPP-bd"/>
</dbReference>
<evidence type="ECO:0000256" key="3">
    <source>
        <dbReference type="RuleBase" id="RU362132"/>
    </source>
</evidence>
<dbReference type="SUPFAM" id="SSF52518">
    <property type="entry name" value="Thiamin diphosphate-binding fold (THDP-binding)"/>
    <property type="match status" value="2"/>
</dbReference>
<comment type="similarity">
    <text evidence="1 3">Belongs to the TPP enzyme family.</text>
</comment>
<dbReference type="RefSeq" id="XP_025397368.1">
    <property type="nucleotide sequence ID" value="XM_025544867.1"/>
</dbReference>
<dbReference type="CDD" id="cd07035">
    <property type="entry name" value="TPP_PYR_POX_like"/>
    <property type="match status" value="1"/>
</dbReference>
<dbReference type="GO" id="GO:0009097">
    <property type="term" value="P:isoleucine biosynthetic process"/>
    <property type="evidence" value="ECO:0007669"/>
    <property type="project" value="TreeGrafter"/>
</dbReference>
<evidence type="ECO:0000313" key="8">
    <source>
        <dbReference type="Proteomes" id="UP000247233"/>
    </source>
</evidence>
<dbReference type="GO" id="GO:0005739">
    <property type="term" value="C:mitochondrion"/>
    <property type="evidence" value="ECO:0007669"/>
    <property type="project" value="TreeGrafter"/>
</dbReference>
<evidence type="ECO:0000256" key="2">
    <source>
        <dbReference type="ARBA" id="ARBA00023052"/>
    </source>
</evidence>
<dbReference type="GO" id="GO:0000287">
    <property type="term" value="F:magnesium ion binding"/>
    <property type="evidence" value="ECO:0007669"/>
    <property type="project" value="InterPro"/>
</dbReference>
<keyword evidence="2 3" id="KW-0786">Thiamine pyrophosphate</keyword>